<evidence type="ECO:0000313" key="5">
    <source>
        <dbReference type="Proteomes" id="UP000321960"/>
    </source>
</evidence>
<dbReference type="Proteomes" id="UP001156856">
    <property type="component" value="Unassembled WGS sequence"/>
</dbReference>
<dbReference type="InterPro" id="IPR003615">
    <property type="entry name" value="HNH_nuc"/>
</dbReference>
<reference evidence="3 5" key="3">
    <citation type="submission" date="2019-07" db="EMBL/GenBank/DDBJ databases">
        <title>Whole genome shotgun sequence of Methylobacterium oxalidis NBRC 107715.</title>
        <authorList>
            <person name="Hosoyama A."/>
            <person name="Uohara A."/>
            <person name="Ohji S."/>
            <person name="Ichikawa N."/>
        </authorList>
    </citation>
    <scope>NUCLEOTIDE SEQUENCE [LARGE SCALE GENOMIC DNA]</scope>
    <source>
        <strain evidence="3 5">NBRC 107715</strain>
    </source>
</reference>
<dbReference type="Gene3D" id="3.90.75.20">
    <property type="match status" value="1"/>
</dbReference>
<evidence type="ECO:0000256" key="1">
    <source>
        <dbReference type="SAM" id="MobiDB-lite"/>
    </source>
</evidence>
<feature type="domain" description="HNH nuclease" evidence="2">
    <location>
        <begin position="66"/>
        <end position="93"/>
    </location>
</feature>
<accession>A0A512JAG3</accession>
<feature type="compositionally biased region" description="Polar residues" evidence="1">
    <location>
        <begin position="143"/>
        <end position="153"/>
    </location>
</feature>
<feature type="region of interest" description="Disordered" evidence="1">
    <location>
        <begin position="136"/>
        <end position="161"/>
    </location>
</feature>
<dbReference type="Proteomes" id="UP000321960">
    <property type="component" value="Unassembled WGS sequence"/>
</dbReference>
<evidence type="ECO:0000313" key="3">
    <source>
        <dbReference type="EMBL" id="GEP06869.1"/>
    </source>
</evidence>
<evidence type="ECO:0000313" key="6">
    <source>
        <dbReference type="Proteomes" id="UP001156856"/>
    </source>
</evidence>
<name>A0A512JAG3_9HYPH</name>
<dbReference type="AlphaFoldDB" id="A0A512JAG3"/>
<keyword evidence="6" id="KW-1185">Reference proteome</keyword>
<dbReference type="SUPFAM" id="SSF54060">
    <property type="entry name" value="His-Me finger endonucleases"/>
    <property type="match status" value="1"/>
</dbReference>
<comment type="caution">
    <text evidence="3">The sequence shown here is derived from an EMBL/GenBank/DDBJ whole genome shotgun (WGS) entry which is preliminary data.</text>
</comment>
<reference evidence="4" key="1">
    <citation type="journal article" date="2014" name="Int. J. Syst. Evol. Microbiol.">
        <title>Complete genome of a new Firmicutes species belonging to the dominant human colonic microbiota ('Ruminococcus bicirculans') reveals two chromosomes and a selective capacity to utilize plant glucans.</title>
        <authorList>
            <consortium name="NISC Comparative Sequencing Program"/>
            <person name="Wegmann U."/>
            <person name="Louis P."/>
            <person name="Goesmann A."/>
            <person name="Henrissat B."/>
            <person name="Duncan S.H."/>
            <person name="Flint H.J."/>
        </authorList>
    </citation>
    <scope>NUCLEOTIDE SEQUENCE</scope>
    <source>
        <strain evidence="4">NBRC 107715</strain>
    </source>
</reference>
<reference evidence="4" key="4">
    <citation type="submission" date="2023-01" db="EMBL/GenBank/DDBJ databases">
        <title>Draft genome sequence of Methylobacterium oxalidis strain NBRC 107715.</title>
        <authorList>
            <person name="Sun Q."/>
            <person name="Mori K."/>
        </authorList>
    </citation>
    <scope>NUCLEOTIDE SEQUENCE</scope>
    <source>
        <strain evidence="4">NBRC 107715</strain>
    </source>
</reference>
<gene>
    <name evidence="4" type="ORF">GCM10007888_59710</name>
    <name evidence="3" type="ORF">MOX02_49070</name>
</gene>
<dbReference type="EMBL" id="BJZU01000126">
    <property type="protein sequence ID" value="GEP06869.1"/>
    <property type="molecule type" value="Genomic_DNA"/>
</dbReference>
<dbReference type="OrthoDB" id="8974199at2"/>
<protein>
    <recommendedName>
        <fullName evidence="2">HNH nuclease domain-containing protein</fullName>
    </recommendedName>
</protein>
<organism evidence="3 5">
    <name type="scientific">Methylobacterium oxalidis</name>
    <dbReference type="NCBI Taxonomy" id="944322"/>
    <lineage>
        <taxon>Bacteria</taxon>
        <taxon>Pseudomonadati</taxon>
        <taxon>Pseudomonadota</taxon>
        <taxon>Alphaproteobacteria</taxon>
        <taxon>Hyphomicrobiales</taxon>
        <taxon>Methylobacteriaceae</taxon>
        <taxon>Methylobacterium</taxon>
    </lineage>
</organism>
<reference evidence="6" key="2">
    <citation type="journal article" date="2019" name="Int. J. Syst. Evol. Microbiol.">
        <title>The Global Catalogue of Microorganisms (GCM) 10K type strain sequencing project: providing services to taxonomists for standard genome sequencing and annotation.</title>
        <authorList>
            <consortium name="The Broad Institute Genomics Platform"/>
            <consortium name="The Broad Institute Genome Sequencing Center for Infectious Disease"/>
            <person name="Wu L."/>
            <person name="Ma J."/>
        </authorList>
    </citation>
    <scope>NUCLEOTIDE SEQUENCE [LARGE SCALE GENOMIC DNA]</scope>
    <source>
        <strain evidence="6">NBRC 107715</strain>
    </source>
</reference>
<proteinExistence type="predicted"/>
<dbReference type="EMBL" id="BSPK01000114">
    <property type="protein sequence ID" value="GLS67587.1"/>
    <property type="molecule type" value="Genomic_DNA"/>
</dbReference>
<dbReference type="InterPro" id="IPR044925">
    <property type="entry name" value="His-Me_finger_sf"/>
</dbReference>
<dbReference type="Pfam" id="PF13392">
    <property type="entry name" value="HNH_3"/>
    <property type="match status" value="1"/>
</dbReference>
<sequence length="161" mass="18932">MAEIPLRWRSPKNQGLIAIVDDEDLHLADHPWYVHRVKGSLTLYAKTRISKRWVFMHHLIVGRRRKLEVDHEDGDGLNNRRGNLRHVTHTENLQAAFQRRREREFDAWFEEQMQKLSDESRPKILQKPGRLVASLGKVRGKTPTKTSWCGQEDSNLHPSRD</sequence>
<evidence type="ECO:0000259" key="2">
    <source>
        <dbReference type="Pfam" id="PF13392"/>
    </source>
</evidence>
<evidence type="ECO:0000313" key="4">
    <source>
        <dbReference type="EMBL" id="GLS67587.1"/>
    </source>
</evidence>